<evidence type="ECO:0000256" key="1">
    <source>
        <dbReference type="ARBA" id="ARBA00000085"/>
    </source>
</evidence>
<evidence type="ECO:0000313" key="13">
    <source>
        <dbReference type="Proteomes" id="UP001215503"/>
    </source>
</evidence>
<feature type="domain" description="PAC" evidence="11">
    <location>
        <begin position="801"/>
        <end position="853"/>
    </location>
</feature>
<dbReference type="PROSITE" id="PS50113">
    <property type="entry name" value="PAC"/>
    <property type="match status" value="3"/>
</dbReference>
<dbReference type="Gene3D" id="1.10.287.130">
    <property type="match status" value="1"/>
</dbReference>
<proteinExistence type="predicted"/>
<evidence type="ECO:0000256" key="3">
    <source>
        <dbReference type="ARBA" id="ARBA00022553"/>
    </source>
</evidence>
<dbReference type="InterPro" id="IPR000700">
    <property type="entry name" value="PAS-assoc_C"/>
</dbReference>
<dbReference type="SMART" id="SM00448">
    <property type="entry name" value="REC"/>
    <property type="match status" value="1"/>
</dbReference>
<feature type="region of interest" description="Disordered" evidence="7">
    <location>
        <begin position="1"/>
        <end position="21"/>
    </location>
</feature>
<dbReference type="Gene3D" id="3.30.565.10">
    <property type="entry name" value="Histidine kinase-like ATPase, C-terminal domain"/>
    <property type="match status" value="1"/>
</dbReference>
<dbReference type="InterPro" id="IPR029016">
    <property type="entry name" value="GAF-like_dom_sf"/>
</dbReference>
<feature type="domain" description="Histidine kinase" evidence="8">
    <location>
        <begin position="866"/>
        <end position="1088"/>
    </location>
</feature>
<organism evidence="12 13">
    <name type="scientific">Aquibaculum arenosum</name>
    <dbReference type="NCBI Taxonomy" id="3032591"/>
    <lineage>
        <taxon>Bacteria</taxon>
        <taxon>Pseudomonadati</taxon>
        <taxon>Pseudomonadota</taxon>
        <taxon>Alphaproteobacteria</taxon>
        <taxon>Rhodospirillales</taxon>
        <taxon>Rhodovibrionaceae</taxon>
        <taxon>Aquibaculum</taxon>
    </lineage>
</organism>
<feature type="domain" description="PAC" evidence="11">
    <location>
        <begin position="356"/>
        <end position="408"/>
    </location>
</feature>
<dbReference type="Proteomes" id="UP001215503">
    <property type="component" value="Unassembled WGS sequence"/>
</dbReference>
<evidence type="ECO:0000259" key="8">
    <source>
        <dbReference type="PROSITE" id="PS50109"/>
    </source>
</evidence>
<dbReference type="InterPro" id="IPR003018">
    <property type="entry name" value="GAF"/>
</dbReference>
<name>A0ABT5YJT3_9PROT</name>
<dbReference type="Gene3D" id="3.30.450.40">
    <property type="match status" value="1"/>
</dbReference>
<evidence type="ECO:0000256" key="4">
    <source>
        <dbReference type="ARBA" id="ARBA00022679"/>
    </source>
</evidence>
<feature type="domain" description="PAS" evidence="10">
    <location>
        <begin position="33"/>
        <end position="87"/>
    </location>
</feature>
<dbReference type="InterPro" id="IPR003661">
    <property type="entry name" value="HisK_dim/P_dom"/>
</dbReference>
<dbReference type="SUPFAM" id="SSF55874">
    <property type="entry name" value="ATPase domain of HSP90 chaperone/DNA topoisomerase II/histidine kinase"/>
    <property type="match status" value="1"/>
</dbReference>
<dbReference type="InterPro" id="IPR013655">
    <property type="entry name" value="PAS_fold_3"/>
</dbReference>
<dbReference type="Pfam" id="PF08448">
    <property type="entry name" value="PAS_4"/>
    <property type="match status" value="1"/>
</dbReference>
<dbReference type="InterPro" id="IPR004358">
    <property type="entry name" value="Sig_transdc_His_kin-like_C"/>
</dbReference>
<evidence type="ECO:0000259" key="9">
    <source>
        <dbReference type="PROSITE" id="PS50110"/>
    </source>
</evidence>
<evidence type="ECO:0000259" key="11">
    <source>
        <dbReference type="PROSITE" id="PS50113"/>
    </source>
</evidence>
<dbReference type="InterPro" id="IPR013656">
    <property type="entry name" value="PAS_4"/>
</dbReference>
<dbReference type="InterPro" id="IPR005467">
    <property type="entry name" value="His_kinase_dom"/>
</dbReference>
<feature type="domain" description="PAS" evidence="10">
    <location>
        <begin position="726"/>
        <end position="798"/>
    </location>
</feature>
<dbReference type="SUPFAM" id="SSF47384">
    <property type="entry name" value="Homodimeric domain of signal transducing histidine kinase"/>
    <property type="match status" value="1"/>
</dbReference>
<keyword evidence="5" id="KW-0418">Kinase</keyword>
<dbReference type="InterPro" id="IPR036097">
    <property type="entry name" value="HisK_dim/P_sf"/>
</dbReference>
<sequence>MLQKNPPGSAAAEGRSLQASDPRGAGIRISIAWTARADGSVDYISPNFYELIGRTAAGYSPRTWLDALHPDDQERGREGWQQAVGSRQVYAEELRLQLGDEGTHRSFLFTAHPMLDANGKLTHWHGNAVELRPQAQSAPASRRRRDAHAKGADTGDRSEQFDALLDAVPAPIWAADGDGRVYYANGILFAWLGYTREEFDPRHWLSLIHPDDLDCVERTAREAVQAGESFAVELRLRQGDGSYRWYVDTGAPLKDERGRVLKYYGTLTDIDRLKAASEALRDSEARQRAIIENEPECVKLVAADGKLLDINPAGLHLIEANSREEVVGTIVRGLVHPQDRERYKTLHREAMNGHTGQASFRLIGLKGTTRWMSAHATPMYDASGQVYAVLSVTRDITEQRHLAELRELEASILDAVSAGLPLSAILGTLTETVDRLQPGVRSSVLLVEDDRLRHGAAPHLTEAYNRLVDGLPVREGVGSCGTAAARRRQVVVEDTQTSPLWRDYREVAKAHNLAACWSTPVLDAEGAVLATFAMYYDHPLRPSSSEQAFIARIGQFLRVAIERTRQHQRLRESEANFRSVYDLVPVSIWEEDWSGPIGIIKRLRDQGITDVGAALLADDALMAEALSGTRVLNANATAVSMFGAKDQAHLMESFPIVFGGEVTRKAFIKGIAALAKGARDYEAENTLHDISGRPFDVLARFSLPDIDKGETRVLVTEMDITERKYANDRFRVIAQATSDVVWDRELPNGKVWYSEGMLNVFGYPPEALSKSAELWTDLIHPEDRERVLAAAQEAFGGGKPYREFYRVARADGSWAHVRDQGFLLNDASGRPVRMIGSVVDVSEQHKLEEQLREAQRLDAIGHLTGGIAHDFNNLLTVILGNAELLSESLSDNPELARLADMTGTAALKGAELTARLLAFARKQPLNPKAVDVNALVRGLEEMLRRTLGEPIELEVNAGAGIPAALLDAPQLESALLNLCINARDAMPNGGRLTIATESRLVETEDVQQQGPMPGNYVLLTVCDTGSGMDRSTRLRAFEPFFTTKDVGEGSGLGLSMVYGFAKQSKGHVALDSGLGKGTQVRLYLPAAETTEFEETESRLQGLAASTKRQRILLVEDDVLVRHHVERQLTSLGYAVTCAENGPAALDIICSGATFDLLFTDIVMPGGMSGDDLAQAARKHLPHLPVLLTTGYSEVALARAGSSDCELAILPKPYRLQDLAAKLGEVLSAA</sequence>
<dbReference type="SMART" id="SM00091">
    <property type="entry name" value="PAS"/>
    <property type="match status" value="4"/>
</dbReference>
<dbReference type="PROSITE" id="PS50109">
    <property type="entry name" value="HIS_KIN"/>
    <property type="match status" value="1"/>
</dbReference>
<evidence type="ECO:0000259" key="10">
    <source>
        <dbReference type="PROSITE" id="PS50112"/>
    </source>
</evidence>
<feature type="domain" description="PAC" evidence="11">
    <location>
        <begin position="230"/>
        <end position="282"/>
    </location>
</feature>
<dbReference type="PROSITE" id="PS50112">
    <property type="entry name" value="PAS"/>
    <property type="match status" value="4"/>
</dbReference>
<dbReference type="SUPFAM" id="SSF52172">
    <property type="entry name" value="CheY-like"/>
    <property type="match status" value="1"/>
</dbReference>
<dbReference type="InterPro" id="IPR052162">
    <property type="entry name" value="Sensor_kinase/Photoreceptor"/>
</dbReference>
<dbReference type="InterPro" id="IPR036890">
    <property type="entry name" value="HATPase_C_sf"/>
</dbReference>
<dbReference type="InterPro" id="IPR001610">
    <property type="entry name" value="PAC"/>
</dbReference>
<protein>
    <recommendedName>
        <fullName evidence="2">histidine kinase</fullName>
        <ecNumber evidence="2">2.7.13.3</ecNumber>
    </recommendedName>
</protein>
<feature type="domain" description="Response regulatory" evidence="9">
    <location>
        <begin position="1110"/>
        <end position="1226"/>
    </location>
</feature>
<keyword evidence="3 6" id="KW-0597">Phosphoprotein</keyword>
<evidence type="ECO:0000313" key="12">
    <source>
        <dbReference type="EMBL" id="MDF2095050.1"/>
    </source>
</evidence>
<keyword evidence="4" id="KW-0808">Transferase</keyword>
<dbReference type="SMART" id="SM00086">
    <property type="entry name" value="PAC"/>
    <property type="match status" value="5"/>
</dbReference>
<dbReference type="PRINTS" id="PR00344">
    <property type="entry name" value="BCTRLSENSOR"/>
</dbReference>
<dbReference type="InterPro" id="IPR035965">
    <property type="entry name" value="PAS-like_dom_sf"/>
</dbReference>
<feature type="domain" description="PAS" evidence="10">
    <location>
        <begin position="157"/>
        <end position="227"/>
    </location>
</feature>
<dbReference type="PANTHER" id="PTHR43304">
    <property type="entry name" value="PHYTOCHROME-LIKE PROTEIN CPH1"/>
    <property type="match status" value="1"/>
</dbReference>
<evidence type="ECO:0000256" key="7">
    <source>
        <dbReference type="SAM" id="MobiDB-lite"/>
    </source>
</evidence>
<dbReference type="Gene3D" id="3.30.450.20">
    <property type="entry name" value="PAS domain"/>
    <property type="match status" value="5"/>
</dbReference>
<reference evidence="12 13" key="1">
    <citation type="submission" date="2023-03" db="EMBL/GenBank/DDBJ databases">
        <title>Fodinicurvata sp. CAU 1616 isolated from sea sendiment.</title>
        <authorList>
            <person name="Kim W."/>
        </authorList>
    </citation>
    <scope>NUCLEOTIDE SEQUENCE [LARGE SCALE GENOMIC DNA]</scope>
    <source>
        <strain evidence="12 13">CAU 1616</strain>
    </source>
</reference>
<dbReference type="Gene3D" id="3.40.50.2300">
    <property type="match status" value="1"/>
</dbReference>
<dbReference type="SUPFAM" id="SSF55785">
    <property type="entry name" value="PYP-like sensor domain (PAS domain)"/>
    <property type="match status" value="5"/>
</dbReference>
<dbReference type="Pfam" id="PF02518">
    <property type="entry name" value="HATPase_c"/>
    <property type="match status" value="1"/>
</dbReference>
<dbReference type="PANTHER" id="PTHR43304:SF1">
    <property type="entry name" value="PAC DOMAIN-CONTAINING PROTEIN"/>
    <property type="match status" value="1"/>
</dbReference>
<dbReference type="SMART" id="SM00388">
    <property type="entry name" value="HisKA"/>
    <property type="match status" value="1"/>
</dbReference>
<evidence type="ECO:0000256" key="2">
    <source>
        <dbReference type="ARBA" id="ARBA00012438"/>
    </source>
</evidence>
<feature type="modified residue" description="4-aspartylphosphate" evidence="6">
    <location>
        <position position="1160"/>
    </location>
</feature>
<dbReference type="EMBL" id="JARHUD010000002">
    <property type="protein sequence ID" value="MDF2095050.1"/>
    <property type="molecule type" value="Genomic_DNA"/>
</dbReference>
<dbReference type="Pfam" id="PF13185">
    <property type="entry name" value="GAF_2"/>
    <property type="match status" value="1"/>
</dbReference>
<dbReference type="PROSITE" id="PS50110">
    <property type="entry name" value="RESPONSE_REGULATORY"/>
    <property type="match status" value="1"/>
</dbReference>
<accession>A0ABT5YJT3</accession>
<feature type="region of interest" description="Disordered" evidence="7">
    <location>
        <begin position="132"/>
        <end position="158"/>
    </location>
</feature>
<dbReference type="CDD" id="cd00130">
    <property type="entry name" value="PAS"/>
    <property type="match status" value="4"/>
</dbReference>
<comment type="catalytic activity">
    <reaction evidence="1">
        <text>ATP + protein L-histidine = ADP + protein N-phospho-L-histidine.</text>
        <dbReference type="EC" id="2.7.13.3"/>
    </reaction>
</comment>
<feature type="domain" description="PAS" evidence="10">
    <location>
        <begin position="283"/>
        <end position="354"/>
    </location>
</feature>
<dbReference type="Pfam" id="PF00512">
    <property type="entry name" value="HisKA"/>
    <property type="match status" value="1"/>
</dbReference>
<dbReference type="CDD" id="cd00082">
    <property type="entry name" value="HisKA"/>
    <property type="match status" value="1"/>
</dbReference>
<evidence type="ECO:0000256" key="5">
    <source>
        <dbReference type="ARBA" id="ARBA00022777"/>
    </source>
</evidence>
<dbReference type="RefSeq" id="WP_275820097.1">
    <property type="nucleotide sequence ID" value="NZ_JARHUD010000002.1"/>
</dbReference>
<comment type="caution">
    <text evidence="12">The sequence shown here is derived from an EMBL/GenBank/DDBJ whole genome shotgun (WGS) entry which is preliminary data.</text>
</comment>
<gene>
    <name evidence="12" type="ORF">P2G67_03570</name>
</gene>
<dbReference type="SMART" id="SM00065">
    <property type="entry name" value="GAF"/>
    <property type="match status" value="1"/>
</dbReference>
<dbReference type="InterPro" id="IPR011006">
    <property type="entry name" value="CheY-like_superfamily"/>
</dbReference>
<dbReference type="InterPro" id="IPR001789">
    <property type="entry name" value="Sig_transdc_resp-reg_receiver"/>
</dbReference>
<dbReference type="InterPro" id="IPR003594">
    <property type="entry name" value="HATPase_dom"/>
</dbReference>
<dbReference type="EC" id="2.7.13.3" evidence="2"/>
<dbReference type="SUPFAM" id="SSF55781">
    <property type="entry name" value="GAF domain-like"/>
    <property type="match status" value="1"/>
</dbReference>
<dbReference type="SMART" id="SM00387">
    <property type="entry name" value="HATPase_c"/>
    <property type="match status" value="1"/>
</dbReference>
<feature type="compositionally biased region" description="Basic and acidic residues" evidence="7">
    <location>
        <begin position="148"/>
        <end position="158"/>
    </location>
</feature>
<keyword evidence="13" id="KW-1185">Reference proteome</keyword>
<dbReference type="Pfam" id="PF08447">
    <property type="entry name" value="PAS_3"/>
    <property type="match status" value="3"/>
</dbReference>
<dbReference type="NCBIfam" id="TIGR00229">
    <property type="entry name" value="sensory_box"/>
    <property type="match status" value="3"/>
</dbReference>
<evidence type="ECO:0000256" key="6">
    <source>
        <dbReference type="PROSITE-ProRule" id="PRU00169"/>
    </source>
</evidence>
<dbReference type="InterPro" id="IPR000014">
    <property type="entry name" value="PAS"/>
</dbReference>
<dbReference type="Pfam" id="PF00072">
    <property type="entry name" value="Response_reg"/>
    <property type="match status" value="1"/>
</dbReference>